<dbReference type="EMBL" id="JACHHU010000011">
    <property type="protein sequence ID" value="MBB6543214.1"/>
    <property type="molecule type" value="Genomic_DNA"/>
</dbReference>
<dbReference type="InterPro" id="IPR036291">
    <property type="entry name" value="NAD(P)-bd_dom_sf"/>
</dbReference>
<feature type="domain" description="Enoyl reductase (ER)" evidence="3">
    <location>
        <begin position="7"/>
        <end position="323"/>
    </location>
</feature>
<dbReference type="SUPFAM" id="SSF51735">
    <property type="entry name" value="NAD(P)-binding Rossmann-fold domains"/>
    <property type="match status" value="1"/>
</dbReference>
<evidence type="ECO:0000313" key="4">
    <source>
        <dbReference type="EMBL" id="MBB6543214.1"/>
    </source>
</evidence>
<dbReference type="NCBIfam" id="TIGR02824">
    <property type="entry name" value="quinone_pig3"/>
    <property type="match status" value="1"/>
</dbReference>
<dbReference type="PANTHER" id="PTHR48106">
    <property type="entry name" value="QUINONE OXIDOREDUCTASE PIG3-RELATED"/>
    <property type="match status" value="1"/>
</dbReference>
<dbReference type="InterPro" id="IPR011032">
    <property type="entry name" value="GroES-like_sf"/>
</dbReference>
<reference evidence="4 5" key="1">
    <citation type="submission" date="2020-08" db="EMBL/GenBank/DDBJ databases">
        <title>Genomic Encyclopedia of Type Strains, Phase IV (KMG-IV): sequencing the most valuable type-strain genomes for metagenomic binning, comparative biology and taxonomic classification.</title>
        <authorList>
            <person name="Goeker M."/>
        </authorList>
    </citation>
    <scope>NUCLEOTIDE SEQUENCE [LARGE SCALE GENOMIC DNA]</scope>
    <source>
        <strain evidence="4 5">DSM 26287</strain>
    </source>
</reference>
<keyword evidence="5" id="KW-1185">Reference proteome</keyword>
<dbReference type="InterPro" id="IPR013154">
    <property type="entry name" value="ADH-like_N"/>
</dbReference>
<dbReference type="InterPro" id="IPR014189">
    <property type="entry name" value="Quinone_OxRdtase_PIG3"/>
</dbReference>
<dbReference type="Gene3D" id="3.90.180.10">
    <property type="entry name" value="Medium-chain alcohol dehydrogenases, catalytic domain"/>
    <property type="match status" value="1"/>
</dbReference>
<dbReference type="GO" id="GO:0016651">
    <property type="term" value="F:oxidoreductase activity, acting on NAD(P)H"/>
    <property type="evidence" value="ECO:0007669"/>
    <property type="project" value="TreeGrafter"/>
</dbReference>
<comment type="caution">
    <text evidence="4">The sequence shown here is derived from an EMBL/GenBank/DDBJ whole genome shotgun (WGS) entry which is preliminary data.</text>
</comment>
<dbReference type="SMART" id="SM00829">
    <property type="entry name" value="PKS_ER"/>
    <property type="match status" value="1"/>
</dbReference>
<protein>
    <submittedName>
        <fullName evidence="4">Putative PIG3 family NAD(P)H quinone oxidoreductase</fullName>
    </submittedName>
</protein>
<dbReference type="InterPro" id="IPR013149">
    <property type="entry name" value="ADH-like_C"/>
</dbReference>
<keyword evidence="2" id="KW-0560">Oxidoreductase</keyword>
<dbReference type="Gene3D" id="3.40.50.720">
    <property type="entry name" value="NAD(P)-binding Rossmann-like Domain"/>
    <property type="match status" value="1"/>
</dbReference>
<accession>A0A7X0NGY3</accession>
<evidence type="ECO:0000256" key="1">
    <source>
        <dbReference type="ARBA" id="ARBA00022857"/>
    </source>
</evidence>
<sequence length="326" mass="35614">MQYIAVKDAQTLTFEQTSTPECNDDECLIEVKAIGINRADILQKQGKYPPPSGESEILGLEVSGVIAKMPPNTMLNSEFSVGDRVCAIVAGGGYAQFAKVKVAHLIKLPIHYSFEQGASIAEVFLTAYQSLFAIAELQPNQNVLIHAGASGVGTAAIQLAKAINCQVTVTASNTEKIKACRALGADNSINYREQDFVTWTKEHQPKGFDVILDVVGGDYLNKNINCLALDGKIVILSMLGGRYSDSVDVAKLLMKRANIHATTLRNRSDAYKSELIAQFMKDFYPLLQSQQLTPVIGHIFHWQEVNQAHSVMEANQNIGKLVLMVS</sequence>
<proteinExistence type="predicted"/>
<organism evidence="4 5">
    <name type="scientific">Thalassotalea piscium</name>
    <dbReference type="NCBI Taxonomy" id="1230533"/>
    <lineage>
        <taxon>Bacteria</taxon>
        <taxon>Pseudomonadati</taxon>
        <taxon>Pseudomonadota</taxon>
        <taxon>Gammaproteobacteria</taxon>
        <taxon>Alteromonadales</taxon>
        <taxon>Colwelliaceae</taxon>
        <taxon>Thalassotalea</taxon>
    </lineage>
</organism>
<evidence type="ECO:0000256" key="2">
    <source>
        <dbReference type="ARBA" id="ARBA00023002"/>
    </source>
</evidence>
<name>A0A7X0NGY3_9GAMM</name>
<dbReference type="Proteomes" id="UP000537141">
    <property type="component" value="Unassembled WGS sequence"/>
</dbReference>
<dbReference type="Pfam" id="PF00107">
    <property type="entry name" value="ADH_zinc_N"/>
    <property type="match status" value="1"/>
</dbReference>
<dbReference type="InterPro" id="IPR020843">
    <property type="entry name" value="ER"/>
</dbReference>
<dbReference type="PANTHER" id="PTHR48106:SF18">
    <property type="entry name" value="QUINONE OXIDOREDUCTASE PIG3"/>
    <property type="match status" value="1"/>
</dbReference>
<dbReference type="RefSeq" id="WP_184424005.1">
    <property type="nucleotide sequence ID" value="NZ_AP027362.1"/>
</dbReference>
<dbReference type="SUPFAM" id="SSF50129">
    <property type="entry name" value="GroES-like"/>
    <property type="match status" value="1"/>
</dbReference>
<evidence type="ECO:0000259" key="3">
    <source>
        <dbReference type="SMART" id="SM00829"/>
    </source>
</evidence>
<keyword evidence="1" id="KW-0521">NADP</keyword>
<dbReference type="Pfam" id="PF08240">
    <property type="entry name" value="ADH_N"/>
    <property type="match status" value="1"/>
</dbReference>
<gene>
    <name evidence="4" type="ORF">HNQ55_001721</name>
</gene>
<dbReference type="CDD" id="cd05276">
    <property type="entry name" value="p53_inducible_oxidoreductase"/>
    <property type="match status" value="1"/>
</dbReference>
<evidence type="ECO:0000313" key="5">
    <source>
        <dbReference type="Proteomes" id="UP000537141"/>
    </source>
</evidence>
<dbReference type="GO" id="GO:0070402">
    <property type="term" value="F:NADPH binding"/>
    <property type="evidence" value="ECO:0007669"/>
    <property type="project" value="TreeGrafter"/>
</dbReference>
<dbReference type="AlphaFoldDB" id="A0A7X0NGY3"/>